<accession>A0A8F4QJU7</accession>
<protein>
    <submittedName>
        <fullName evidence="3">DUF2946 domain-containing protein</fullName>
    </submittedName>
</protein>
<keyword evidence="2" id="KW-0472">Membrane</keyword>
<geneLocation type="plasmid" evidence="3 4">
    <name>pl1WSM5005</name>
</geneLocation>
<dbReference type="InterPro" id="IPR021333">
    <property type="entry name" value="DUF2946"/>
</dbReference>
<feature type="region of interest" description="Disordered" evidence="1">
    <location>
        <begin position="61"/>
        <end position="82"/>
    </location>
</feature>
<gene>
    <name evidence="3" type="ORF">BJG93_36345</name>
</gene>
<dbReference type="EMBL" id="CP017563">
    <property type="protein sequence ID" value="QXE07336.1"/>
    <property type="molecule type" value="Genomic_DNA"/>
</dbReference>
<organism evidence="3 4">
    <name type="scientific">Paraburkholderia sprentiae WSM5005</name>
    <dbReference type="NCBI Taxonomy" id="754502"/>
    <lineage>
        <taxon>Bacteria</taxon>
        <taxon>Pseudomonadati</taxon>
        <taxon>Pseudomonadota</taxon>
        <taxon>Betaproteobacteria</taxon>
        <taxon>Burkholderiales</taxon>
        <taxon>Burkholderiaceae</taxon>
        <taxon>Paraburkholderia</taxon>
    </lineage>
</organism>
<name>A0A8F4QJU7_9BURK</name>
<evidence type="ECO:0000256" key="1">
    <source>
        <dbReference type="SAM" id="MobiDB-lite"/>
    </source>
</evidence>
<dbReference type="OrthoDB" id="8683087at2"/>
<proteinExistence type="predicted"/>
<dbReference type="Proteomes" id="UP000179860">
    <property type="component" value="Plasmid pl1WSM5005"/>
</dbReference>
<reference evidence="3" key="1">
    <citation type="submission" date="2016-09" db="EMBL/GenBank/DDBJ databases">
        <title>The Complete Genome of Burkholderia sprentiae wsm5005.</title>
        <authorList>
            <person name="De Meyer S."/>
            <person name="Wang P."/>
            <person name="Terpolilli J."/>
        </authorList>
    </citation>
    <scope>NUCLEOTIDE SEQUENCE [LARGE SCALE GENOMIC DNA]</scope>
    <source>
        <strain evidence="3">WSM5005</strain>
    </source>
</reference>
<sequence length="82" mass="8624">MRRGPPSADSGHRAHGDPLAACGYCDLLADHVAIPTLHPSPLVLITLVMIVAAPVLSTRFTPRGILPTGPPRAPPAFRQISL</sequence>
<dbReference type="AlphaFoldDB" id="A0A8F4QJU7"/>
<keyword evidence="3" id="KW-0614">Plasmid</keyword>
<keyword evidence="2" id="KW-0812">Transmembrane</keyword>
<dbReference type="Pfam" id="PF11162">
    <property type="entry name" value="DUF2946"/>
    <property type="match status" value="1"/>
</dbReference>
<feature type="transmembrane region" description="Helical" evidence="2">
    <location>
        <begin position="37"/>
        <end position="56"/>
    </location>
</feature>
<evidence type="ECO:0000256" key="2">
    <source>
        <dbReference type="SAM" id="Phobius"/>
    </source>
</evidence>
<keyword evidence="2" id="KW-1133">Transmembrane helix</keyword>
<evidence type="ECO:0000313" key="4">
    <source>
        <dbReference type="Proteomes" id="UP000179860"/>
    </source>
</evidence>
<keyword evidence="4" id="KW-1185">Reference proteome</keyword>
<dbReference type="RefSeq" id="WP_082194487.1">
    <property type="nucleotide sequence ID" value="NZ_CP017563.2"/>
</dbReference>
<dbReference type="KEGG" id="pspw:BJG93_36345"/>
<evidence type="ECO:0000313" key="3">
    <source>
        <dbReference type="EMBL" id="QXE07336.1"/>
    </source>
</evidence>